<name>A0A7U4E478_RUNSL</name>
<dbReference type="AlphaFoldDB" id="A0A7U4E478"/>
<sequence length="187" mass="21235">MVTTQNIGAIDQDSNAAYVRALYLLNRSQLEGLLDPVRFPNPINTLTVPVNALTVMVGTQLTKLDFLPRSCTFNESRGRDANGYYYDVQFLTEFPKDRYDVVRWLMGTPFQEYVALWEDFNGTAYITGTDEIGLEVQLSRTVGARNVIPLSITGRFVTPTYYLESIDLAELFPEADFSFHFSLQFNS</sequence>
<evidence type="ECO:0000313" key="1">
    <source>
        <dbReference type="EMBL" id="AEI46769.1"/>
    </source>
</evidence>
<dbReference type="Proteomes" id="UP000000493">
    <property type="component" value="Chromosome"/>
</dbReference>
<proteinExistence type="predicted"/>
<gene>
    <name evidence="1" type="ordered locus">Runsl_0317</name>
</gene>
<evidence type="ECO:0000313" key="2">
    <source>
        <dbReference type="Proteomes" id="UP000000493"/>
    </source>
</evidence>
<reference evidence="1 2" key="2">
    <citation type="journal article" date="2012" name="Stand. Genomic Sci.">
        <title>Complete genome sequence of the aquatic bacterium Runella slithyformis type strain (LSU 4(T)).</title>
        <authorList>
            <person name="Copeland A."/>
            <person name="Zhang X."/>
            <person name="Misra M."/>
            <person name="Lapidus A."/>
            <person name="Nolan M."/>
            <person name="Lucas S."/>
            <person name="Deshpande S."/>
            <person name="Cheng J.F."/>
            <person name="Tapia R."/>
            <person name="Goodwin L.A."/>
            <person name="Pitluck S."/>
            <person name="Liolios K."/>
            <person name="Pagani I."/>
            <person name="Ivanova N."/>
            <person name="Mikhailova N."/>
            <person name="Pati A."/>
            <person name="Chen A."/>
            <person name="Palaniappan K."/>
            <person name="Land M."/>
            <person name="Hauser L."/>
            <person name="Pan C."/>
            <person name="Jeffries C.D."/>
            <person name="Detter J.C."/>
            <person name="Brambilla E.M."/>
            <person name="Rohde M."/>
            <person name="Djao O.D."/>
            <person name="Goker M."/>
            <person name="Sikorski J."/>
            <person name="Tindall B.J."/>
            <person name="Woyke T."/>
            <person name="Bristow J."/>
            <person name="Eisen J.A."/>
            <person name="Markowitz V."/>
            <person name="Hugenholtz P."/>
            <person name="Kyrpides N.C."/>
            <person name="Klenk H.P."/>
            <person name="Mavromatis K."/>
        </authorList>
    </citation>
    <scope>NUCLEOTIDE SEQUENCE [LARGE SCALE GENOMIC DNA]</scope>
    <source>
        <strain evidence="2">ATCC 29530 / DSM 19594 / LMG 11500 / NCIMB 11436 / LSU 4</strain>
    </source>
</reference>
<keyword evidence="2" id="KW-1185">Reference proteome</keyword>
<dbReference type="RefSeq" id="WP_013926094.1">
    <property type="nucleotide sequence ID" value="NC_015703.1"/>
</dbReference>
<dbReference type="KEGG" id="rsi:Runsl_0317"/>
<organism evidence="1 2">
    <name type="scientific">Runella slithyformis (strain ATCC 29530 / DSM 19594 / LMG 11500 / NCIMB 11436 / LSU 4)</name>
    <dbReference type="NCBI Taxonomy" id="761193"/>
    <lineage>
        <taxon>Bacteria</taxon>
        <taxon>Pseudomonadati</taxon>
        <taxon>Bacteroidota</taxon>
        <taxon>Cytophagia</taxon>
        <taxon>Cytophagales</taxon>
        <taxon>Spirosomataceae</taxon>
        <taxon>Runella</taxon>
    </lineage>
</organism>
<reference evidence="2" key="1">
    <citation type="submission" date="2011-06" db="EMBL/GenBank/DDBJ databases">
        <title>The complete genome of chromosome of Runella slithyformis DSM 19594.</title>
        <authorList>
            <consortium name="US DOE Joint Genome Institute (JGI-PGF)"/>
            <person name="Lucas S."/>
            <person name="Han J."/>
            <person name="Lapidus A."/>
            <person name="Bruce D."/>
            <person name="Goodwin L."/>
            <person name="Pitluck S."/>
            <person name="Peters L."/>
            <person name="Kyrpides N."/>
            <person name="Mavromatis K."/>
            <person name="Ivanova N."/>
            <person name="Ovchinnikova G."/>
            <person name="Zhang X."/>
            <person name="Misra M."/>
            <person name="Detter J.C."/>
            <person name="Tapia R."/>
            <person name="Han C."/>
            <person name="Land M."/>
            <person name="Hauser L."/>
            <person name="Markowitz V."/>
            <person name="Cheng J.-F."/>
            <person name="Hugenholtz P."/>
            <person name="Woyke T."/>
            <person name="Wu D."/>
            <person name="Tindall B."/>
            <person name="Faehrich R."/>
            <person name="Brambilla E."/>
            <person name="Klenk H.-P."/>
            <person name="Eisen J.A."/>
        </authorList>
    </citation>
    <scope>NUCLEOTIDE SEQUENCE [LARGE SCALE GENOMIC DNA]</scope>
    <source>
        <strain evidence="2">ATCC 29530 / DSM 19594 / LMG 11500 / NCIMB 11436 / LSU 4</strain>
    </source>
</reference>
<accession>A0A7U4E478</accession>
<protein>
    <submittedName>
        <fullName evidence="1">Uncharacterized protein</fullName>
    </submittedName>
</protein>
<dbReference type="EMBL" id="CP002859">
    <property type="protein sequence ID" value="AEI46769.1"/>
    <property type="molecule type" value="Genomic_DNA"/>
</dbReference>